<dbReference type="InterPro" id="IPR012186">
    <property type="entry name" value="Ade-mod_methylase_MStsI"/>
</dbReference>
<dbReference type="InterPro" id="IPR012327">
    <property type="entry name" value="MeTrfase_D12"/>
</dbReference>
<keyword evidence="5 7" id="KW-0949">S-adenosyl-L-methionine</keyword>
<name>A0ABV7KN66_PLAOK</name>
<reference evidence="9" key="1">
    <citation type="journal article" date="2019" name="Int. J. Syst. Evol. Microbiol.">
        <title>The Global Catalogue of Microorganisms (GCM) 10K type strain sequencing project: providing services to taxonomists for standard genome sequencing and annotation.</title>
        <authorList>
            <consortium name="The Broad Institute Genomics Platform"/>
            <consortium name="The Broad Institute Genome Sequencing Center for Infectious Disease"/>
            <person name="Wu L."/>
            <person name="Ma J."/>
        </authorList>
    </citation>
    <scope>NUCLEOTIDE SEQUENCE [LARGE SCALE GENOMIC DNA]</scope>
    <source>
        <strain evidence="9">CCM 320</strain>
    </source>
</reference>
<comment type="caution">
    <text evidence="8">The sequence shown here is derived from an EMBL/GenBank/DDBJ whole genome shotgun (WGS) entry which is preliminary data.</text>
</comment>
<dbReference type="InterPro" id="IPR029063">
    <property type="entry name" value="SAM-dependent_MTases_sf"/>
</dbReference>
<comment type="similarity">
    <text evidence="1 7">Belongs to the N(4)/N(6)-methyltransferase family.</text>
</comment>
<comment type="catalytic activity">
    <reaction evidence="6 7">
        <text>a 2'-deoxyadenosine in DNA + S-adenosyl-L-methionine = an N(6)-methyl-2'-deoxyadenosine in DNA + S-adenosyl-L-homocysteine + H(+)</text>
        <dbReference type="Rhea" id="RHEA:15197"/>
        <dbReference type="Rhea" id="RHEA-COMP:12418"/>
        <dbReference type="Rhea" id="RHEA-COMP:12419"/>
        <dbReference type="ChEBI" id="CHEBI:15378"/>
        <dbReference type="ChEBI" id="CHEBI:57856"/>
        <dbReference type="ChEBI" id="CHEBI:59789"/>
        <dbReference type="ChEBI" id="CHEBI:90615"/>
        <dbReference type="ChEBI" id="CHEBI:90616"/>
        <dbReference type="EC" id="2.1.1.72"/>
    </reaction>
</comment>
<dbReference type="Proteomes" id="UP001595625">
    <property type="component" value="Unassembled WGS sequence"/>
</dbReference>
<dbReference type="RefSeq" id="WP_117314040.1">
    <property type="nucleotide sequence ID" value="NZ_JBHRUJ010000010.1"/>
</dbReference>
<dbReference type="PRINTS" id="PR00505">
    <property type="entry name" value="D12N6MTFRASE"/>
</dbReference>
<proteinExistence type="inferred from homology"/>
<protein>
    <recommendedName>
        <fullName evidence="2 7">Site-specific DNA-methyltransferase (adenine-specific)</fullName>
        <ecNumber evidence="2 7">2.1.1.72</ecNumber>
    </recommendedName>
</protein>
<keyword evidence="9" id="KW-1185">Reference proteome</keyword>
<evidence type="ECO:0000256" key="3">
    <source>
        <dbReference type="ARBA" id="ARBA00022603"/>
    </source>
</evidence>
<dbReference type="Gene3D" id="1.10.1020.10">
    <property type="entry name" value="Adenine-specific Methyltransferase, Domain 2"/>
    <property type="match status" value="1"/>
</dbReference>
<evidence type="ECO:0000313" key="9">
    <source>
        <dbReference type="Proteomes" id="UP001595625"/>
    </source>
</evidence>
<organism evidence="8 9">
    <name type="scientific">Planomicrobium okeanokoites</name>
    <name type="common">Planococcus okeanokoites</name>
    <name type="synonym">Flavobacterium okeanokoites</name>
    <dbReference type="NCBI Taxonomy" id="244"/>
    <lineage>
        <taxon>Bacteria</taxon>
        <taxon>Bacillati</taxon>
        <taxon>Bacillota</taxon>
        <taxon>Bacilli</taxon>
        <taxon>Bacillales</taxon>
        <taxon>Caryophanaceae</taxon>
        <taxon>Planomicrobium</taxon>
    </lineage>
</organism>
<dbReference type="InterPro" id="IPR002052">
    <property type="entry name" value="DNA_methylase_N6_adenine_CS"/>
</dbReference>
<evidence type="ECO:0000256" key="4">
    <source>
        <dbReference type="ARBA" id="ARBA00022679"/>
    </source>
</evidence>
<dbReference type="Gene3D" id="3.40.50.150">
    <property type="entry name" value="Vaccinia Virus protein VP39"/>
    <property type="match status" value="1"/>
</dbReference>
<evidence type="ECO:0000256" key="5">
    <source>
        <dbReference type="ARBA" id="ARBA00022691"/>
    </source>
</evidence>
<dbReference type="GO" id="GO:0009007">
    <property type="term" value="F:site-specific DNA-methyltransferase (adenine-specific) activity"/>
    <property type="evidence" value="ECO:0007669"/>
    <property type="project" value="UniProtKB-EC"/>
</dbReference>
<evidence type="ECO:0000256" key="1">
    <source>
        <dbReference type="ARBA" id="ARBA00006594"/>
    </source>
</evidence>
<dbReference type="EMBL" id="JBHRUJ010000010">
    <property type="protein sequence ID" value="MFC3210741.1"/>
    <property type="molecule type" value="Genomic_DNA"/>
</dbReference>
<evidence type="ECO:0000313" key="8">
    <source>
        <dbReference type="EMBL" id="MFC3210741.1"/>
    </source>
</evidence>
<keyword evidence="3 7" id="KW-0489">Methyltransferase</keyword>
<dbReference type="GO" id="GO:0032259">
    <property type="term" value="P:methylation"/>
    <property type="evidence" value="ECO:0007669"/>
    <property type="project" value="UniProtKB-KW"/>
</dbReference>
<accession>A0ABV7KN66</accession>
<dbReference type="SUPFAM" id="SSF53335">
    <property type="entry name" value="S-adenosyl-L-methionine-dependent methyltransferases"/>
    <property type="match status" value="2"/>
</dbReference>
<dbReference type="NCBIfam" id="TIGR00571">
    <property type="entry name" value="dam"/>
    <property type="match status" value="1"/>
</dbReference>
<sequence length="647" mass="75668">MRFIGSKVNLLDNIQEVIEENVKDDAHVFMDLFSGTGIVGENFKKDYQVLSNDSLYFSYILLKAKIENNSIPNFSELKKIGIKEPLHYLENEEFEISHEFFLTHNYSPYMGCERMYFTVENASRIDFIRLTLNRWKNESLINELEFAYLLAILIEAVPFISNISGTYGAYLKHWDKRALGKLKLRTLDIVNNHYANKTYNEDANSLIEKVYGDILYIDPPYNGRQYISNYHLLETIALYDYPEIYGKTGLRPYVESKSLYCQKKEVGNAFNHLIEKANFRHILVSYSSEGLLLEEEIESILKSHGLPETYRIYKMPYRKYKSKHKQEASELHEYIFYIQKDIALTNSVKSNKKIEVGKHKTNSYIKSPLNYVGGKHKLLNQIVPLFPDKIDTFVDLFSGGFNVGINVNANKIIATDINTYVVEVLDTMKKTSVEEVIAHIERRIEEYGLSKSNEEGFKAFRNYYNKTKKPLDLYTLICYSFNYQFRFNNNQEYNNPFGRERSQFSPALKKKLVLFIEALHEKNVQFVCSEFEHFNFSQLDQNDLVYCDPPYLITTGSYNDGNRGFKDWNRLQEIKLLDILDHLNSKGVYFALSNVLSHKGLENELLLEWSKKYNIHHLQHSYSNSSHNTTRGESQEVLITNYTNYTK</sequence>
<evidence type="ECO:0000256" key="7">
    <source>
        <dbReference type="RuleBase" id="RU361257"/>
    </source>
</evidence>
<dbReference type="PANTHER" id="PTHR30481">
    <property type="entry name" value="DNA ADENINE METHYLASE"/>
    <property type="match status" value="1"/>
</dbReference>
<dbReference type="PIRSF" id="PIRSF036638">
    <property type="entry name" value="M_m6A_StsI"/>
    <property type="match status" value="1"/>
</dbReference>
<dbReference type="Pfam" id="PF02086">
    <property type="entry name" value="MethyltransfD12"/>
    <property type="match status" value="2"/>
</dbReference>
<dbReference type="InterPro" id="IPR023095">
    <property type="entry name" value="Ade_MeTrfase_dom_2"/>
</dbReference>
<dbReference type="EC" id="2.1.1.72" evidence="2 7"/>
<evidence type="ECO:0000256" key="6">
    <source>
        <dbReference type="ARBA" id="ARBA00047942"/>
    </source>
</evidence>
<gene>
    <name evidence="8" type="ORF">ACFOEJ_06650</name>
</gene>
<evidence type="ECO:0000256" key="2">
    <source>
        <dbReference type="ARBA" id="ARBA00011900"/>
    </source>
</evidence>
<dbReference type="PROSITE" id="PS00092">
    <property type="entry name" value="N6_MTASE"/>
    <property type="match status" value="2"/>
</dbReference>
<dbReference type="PANTHER" id="PTHR30481:SF3">
    <property type="entry name" value="DNA ADENINE METHYLASE"/>
    <property type="match status" value="1"/>
</dbReference>
<keyword evidence="4 7" id="KW-0808">Transferase</keyword>